<evidence type="ECO:0000256" key="1">
    <source>
        <dbReference type="SAM" id="MobiDB-lite"/>
    </source>
</evidence>
<feature type="compositionally biased region" description="Pro residues" evidence="1">
    <location>
        <begin position="233"/>
        <end position="244"/>
    </location>
</feature>
<evidence type="ECO:0000313" key="3">
    <source>
        <dbReference type="EMBL" id="MQL72609.1"/>
    </source>
</evidence>
<accession>A0A843TWF7</accession>
<evidence type="ECO:0000313" key="4">
    <source>
        <dbReference type="Proteomes" id="UP000652761"/>
    </source>
</evidence>
<sequence>MNASKFMDKQIMELSGSGAHSGGGGGDLLELLGENHQDNGAGGKKDEILPSYDFQPIRTVGSSAAAAGGTDGGRTWGSADSSKASGSNFRAWNYGSLEAHDSSKVIHEKHKEANDASMMVEFDRTVKKYADNLLHALEGVSSRLSQLEGRTHNLESAVGDLKLSVANNNGSTDGKLRQLENILREVQTGVQVLRDKQEIAETQMQLAKMQTTKGDHQRPDNPTVAPSETRQPQVPPPQQPPQQPAQPLVAAAPPPPAPLLKTQLPALPMPPAPNAPPPQNPPPGQFSSHVSQPQLPSIPPMPPREPYFAPPGLPLSEVSQQPYQPPPQPQLPPPQQYQPASQLQQYSQPAPSSQPVPPPHPQASVPHHPEEPSPYMPPPQTYHPSIHQPPQLPPGPLPPHQFHGSSTTIYEPPKLRPTSGQQPFSAGYGPPSGPGFSDSYPYSGSPSQYSSGMKPSPFSSSTPRLPTAQLLPQAAPPTASSSSSSSGDRVPIDDVVDKVSTMGFPRDVVRATVRRLTENGQNVDLNVVLDKLMNDSENQLPKGWFGR</sequence>
<feature type="compositionally biased region" description="Pro residues" evidence="1">
    <location>
        <begin position="323"/>
        <end position="336"/>
    </location>
</feature>
<feature type="compositionally biased region" description="Low complexity" evidence="1">
    <location>
        <begin position="423"/>
        <end position="486"/>
    </location>
</feature>
<feature type="compositionally biased region" description="Basic and acidic residues" evidence="1">
    <location>
        <begin position="33"/>
        <end position="48"/>
    </location>
</feature>
<feature type="compositionally biased region" description="Pro residues" evidence="1">
    <location>
        <begin position="372"/>
        <end position="381"/>
    </location>
</feature>
<name>A0A843TWF7_COLES</name>
<dbReference type="AlphaFoldDB" id="A0A843TWF7"/>
<organism evidence="3 4">
    <name type="scientific">Colocasia esculenta</name>
    <name type="common">Wild taro</name>
    <name type="synonym">Arum esculentum</name>
    <dbReference type="NCBI Taxonomy" id="4460"/>
    <lineage>
        <taxon>Eukaryota</taxon>
        <taxon>Viridiplantae</taxon>
        <taxon>Streptophyta</taxon>
        <taxon>Embryophyta</taxon>
        <taxon>Tracheophyta</taxon>
        <taxon>Spermatophyta</taxon>
        <taxon>Magnoliopsida</taxon>
        <taxon>Liliopsida</taxon>
        <taxon>Araceae</taxon>
        <taxon>Aroideae</taxon>
        <taxon>Colocasieae</taxon>
        <taxon>Colocasia</taxon>
    </lineage>
</organism>
<dbReference type="PANTHER" id="PTHR31805:SF14">
    <property type="entry name" value="RECEPTOR-LIKE KINASE, PUTATIVE (DUF1421)-RELATED"/>
    <property type="match status" value="1"/>
</dbReference>
<feature type="region of interest" description="Disordered" evidence="1">
    <location>
        <begin position="15"/>
        <end position="48"/>
    </location>
</feature>
<feature type="compositionally biased region" description="Pro residues" evidence="1">
    <location>
        <begin position="267"/>
        <end position="284"/>
    </location>
</feature>
<comment type="caution">
    <text evidence="3">The sequence shown here is derived from an EMBL/GenBank/DDBJ whole genome shotgun (WGS) entry which is preliminary data.</text>
</comment>
<feature type="region of interest" description="Disordered" evidence="1">
    <location>
        <begin position="63"/>
        <end position="83"/>
    </location>
</feature>
<dbReference type="OrthoDB" id="515416at2759"/>
<reference evidence="3" key="1">
    <citation type="submission" date="2017-07" db="EMBL/GenBank/DDBJ databases">
        <title>Taro Niue Genome Assembly and Annotation.</title>
        <authorList>
            <person name="Atibalentja N."/>
            <person name="Keating K."/>
            <person name="Fields C.J."/>
        </authorList>
    </citation>
    <scope>NUCLEOTIDE SEQUENCE</scope>
    <source>
        <strain evidence="3">Niue_2</strain>
        <tissue evidence="3">Leaf</tissue>
    </source>
</reference>
<feature type="compositionally biased region" description="Pro residues" evidence="1">
    <location>
        <begin position="390"/>
        <end position="399"/>
    </location>
</feature>
<feature type="domain" description="DUF1421" evidence="2">
    <location>
        <begin position="492"/>
        <end position="536"/>
    </location>
</feature>
<feature type="region of interest" description="Disordered" evidence="1">
    <location>
        <begin position="206"/>
        <end position="493"/>
    </location>
</feature>
<dbReference type="Proteomes" id="UP000652761">
    <property type="component" value="Unassembled WGS sequence"/>
</dbReference>
<dbReference type="PANTHER" id="PTHR31805">
    <property type="entry name" value="RECEPTOR-LIKE KINASE, PUTATIVE (DUF1421)-RELATED"/>
    <property type="match status" value="1"/>
</dbReference>
<gene>
    <name evidence="3" type="ORF">Taro_004921</name>
</gene>
<keyword evidence="4" id="KW-1185">Reference proteome</keyword>
<protein>
    <recommendedName>
        <fullName evidence="2">DUF1421 domain-containing protein</fullName>
    </recommendedName>
</protein>
<dbReference type="Pfam" id="PF07223">
    <property type="entry name" value="DUF1421"/>
    <property type="match status" value="1"/>
</dbReference>
<dbReference type="EMBL" id="NMUH01000136">
    <property type="protein sequence ID" value="MQL72609.1"/>
    <property type="molecule type" value="Genomic_DNA"/>
</dbReference>
<feature type="compositionally biased region" description="Pro residues" evidence="1">
    <location>
        <begin position="352"/>
        <end position="361"/>
    </location>
</feature>
<proteinExistence type="predicted"/>
<evidence type="ECO:0000259" key="2">
    <source>
        <dbReference type="Pfam" id="PF07223"/>
    </source>
</evidence>
<feature type="compositionally biased region" description="Pro residues" evidence="1">
    <location>
        <begin position="296"/>
        <end position="313"/>
    </location>
</feature>
<feature type="compositionally biased region" description="Low complexity" evidence="1">
    <location>
        <begin position="337"/>
        <end position="351"/>
    </location>
</feature>
<dbReference type="InterPro" id="IPR010820">
    <property type="entry name" value="DUF1421"/>
</dbReference>